<reference evidence="2" key="1">
    <citation type="submission" date="2023-07" db="EMBL/GenBank/DDBJ databases">
        <authorList>
            <consortium name="AG Swart"/>
            <person name="Singh M."/>
            <person name="Singh A."/>
            <person name="Seah K."/>
            <person name="Emmerich C."/>
        </authorList>
    </citation>
    <scope>NUCLEOTIDE SEQUENCE</scope>
    <source>
        <strain evidence="2">DP1</strain>
    </source>
</reference>
<organism evidence="2 3">
    <name type="scientific">Euplotes crassus</name>
    <dbReference type="NCBI Taxonomy" id="5936"/>
    <lineage>
        <taxon>Eukaryota</taxon>
        <taxon>Sar</taxon>
        <taxon>Alveolata</taxon>
        <taxon>Ciliophora</taxon>
        <taxon>Intramacronucleata</taxon>
        <taxon>Spirotrichea</taxon>
        <taxon>Hypotrichia</taxon>
        <taxon>Euplotida</taxon>
        <taxon>Euplotidae</taxon>
        <taxon>Moneuplotes</taxon>
    </lineage>
</organism>
<evidence type="ECO:0000256" key="1">
    <source>
        <dbReference type="SAM" id="SignalP"/>
    </source>
</evidence>
<gene>
    <name evidence="2" type="ORF">ECRASSUSDP1_LOCUS24161</name>
</gene>
<evidence type="ECO:0000313" key="2">
    <source>
        <dbReference type="EMBL" id="CAI2382681.1"/>
    </source>
</evidence>
<comment type="caution">
    <text evidence="2">The sequence shown here is derived from an EMBL/GenBank/DDBJ whole genome shotgun (WGS) entry which is preliminary data.</text>
</comment>
<name>A0AAD1Y1R9_EUPCR</name>
<dbReference type="Proteomes" id="UP001295684">
    <property type="component" value="Unassembled WGS sequence"/>
</dbReference>
<evidence type="ECO:0000313" key="3">
    <source>
        <dbReference type="Proteomes" id="UP001295684"/>
    </source>
</evidence>
<dbReference type="EMBL" id="CAMPGE010024867">
    <property type="protein sequence ID" value="CAI2382681.1"/>
    <property type="molecule type" value="Genomic_DNA"/>
</dbReference>
<proteinExistence type="predicted"/>
<feature type="chain" id="PRO_5042084108" description="Secreted protein" evidence="1">
    <location>
        <begin position="31"/>
        <end position="121"/>
    </location>
</feature>
<dbReference type="AlphaFoldDB" id="A0AAD1Y1R9"/>
<sequence length="121" mass="13180">MASTKSWEQISLCFSSLSSVLILFLRFCSSESGSLESAFLGSGCLESSGSGFWLASGVKRESRSSVAGRVEVGWLLKSWSSLEGVIEETVGDLGAERVSRHSWISASMDWRACCSSFLYWS</sequence>
<accession>A0AAD1Y1R9</accession>
<keyword evidence="3" id="KW-1185">Reference proteome</keyword>
<protein>
    <recommendedName>
        <fullName evidence="4">Secreted protein</fullName>
    </recommendedName>
</protein>
<feature type="signal peptide" evidence="1">
    <location>
        <begin position="1"/>
        <end position="30"/>
    </location>
</feature>
<keyword evidence="1" id="KW-0732">Signal</keyword>
<evidence type="ECO:0008006" key="4">
    <source>
        <dbReference type="Google" id="ProtNLM"/>
    </source>
</evidence>